<dbReference type="RefSeq" id="WP_034412758.1">
    <property type="nucleotide sequence ID" value="NZ_KI519500.1"/>
</dbReference>
<keyword evidence="8" id="KW-1185">Reference proteome</keyword>
<sequence length="218" mass="23486">MKLRVWDLPTRAFHWSLALLVGAAFVTAKLDAYDWHFRIGYALLALVAFRLVWGIVGPRYARFASFVSAPSRALAYLRGAPHPAPGHNPAGAWSVLALLALVGAQAVTGLFTSDDVMASGPLYDAVASGTAEWLGRLHRLNEKLILAVVLLHLAAVTFYGRVKRQPILEAMVTGDAEVAAAAPPARDDWLVRLGALVLLTGCGLGVWWLVEIWAPTLG</sequence>
<feature type="transmembrane region" description="Helical" evidence="6">
    <location>
        <begin position="39"/>
        <end position="56"/>
    </location>
</feature>
<dbReference type="GO" id="GO:0022904">
    <property type="term" value="P:respiratory electron transport chain"/>
    <property type="evidence" value="ECO:0007669"/>
    <property type="project" value="InterPro"/>
</dbReference>
<dbReference type="GO" id="GO:0020037">
    <property type="term" value="F:heme binding"/>
    <property type="evidence" value="ECO:0007669"/>
    <property type="project" value="TreeGrafter"/>
</dbReference>
<evidence type="ECO:0000256" key="4">
    <source>
        <dbReference type="ARBA" id="ARBA00022989"/>
    </source>
</evidence>
<evidence type="ECO:0000256" key="3">
    <source>
        <dbReference type="ARBA" id="ARBA00022692"/>
    </source>
</evidence>
<proteinExistence type="predicted"/>
<dbReference type="SUPFAM" id="SSF81342">
    <property type="entry name" value="Transmembrane di-heme cytochromes"/>
    <property type="match status" value="1"/>
</dbReference>
<reference evidence="9" key="1">
    <citation type="submission" date="2025-08" db="UniProtKB">
        <authorList>
            <consortium name="RefSeq"/>
        </authorList>
    </citation>
    <scope>IDENTIFICATION</scope>
</reference>
<dbReference type="GO" id="GO:0009055">
    <property type="term" value="F:electron transfer activity"/>
    <property type="evidence" value="ECO:0007669"/>
    <property type="project" value="InterPro"/>
</dbReference>
<evidence type="ECO:0000256" key="5">
    <source>
        <dbReference type="ARBA" id="ARBA00023136"/>
    </source>
</evidence>
<keyword evidence="5 6" id="KW-0472">Membrane</keyword>
<dbReference type="Pfam" id="PF01292">
    <property type="entry name" value="Ni_hydr_CYTB"/>
    <property type="match status" value="1"/>
</dbReference>
<dbReference type="PANTHER" id="PTHR30485">
    <property type="entry name" value="NI/FE-HYDROGENASE 1 B-TYPE CYTOCHROME SUBUNIT"/>
    <property type="match status" value="1"/>
</dbReference>
<evidence type="ECO:0000256" key="6">
    <source>
        <dbReference type="SAM" id="Phobius"/>
    </source>
</evidence>
<organism evidence="8 9">
    <name type="scientific">Derxia gummosa DSM 723</name>
    <dbReference type="NCBI Taxonomy" id="1121388"/>
    <lineage>
        <taxon>Bacteria</taxon>
        <taxon>Pseudomonadati</taxon>
        <taxon>Pseudomonadota</taxon>
        <taxon>Betaproteobacteria</taxon>
        <taxon>Burkholderiales</taxon>
        <taxon>Alcaligenaceae</taxon>
        <taxon>Derxia</taxon>
    </lineage>
</organism>
<keyword evidence="4 6" id="KW-1133">Transmembrane helix</keyword>
<feature type="domain" description="Cytochrome b561 bacterial/Ni-hydrogenase" evidence="7">
    <location>
        <begin position="5"/>
        <end position="174"/>
    </location>
</feature>
<protein>
    <submittedName>
        <fullName evidence="9">Cytochrome b/b6 domain-containing protein</fullName>
    </submittedName>
</protein>
<dbReference type="OrthoDB" id="196472at2"/>
<comment type="subcellular location">
    <subcellularLocation>
        <location evidence="1">Cell membrane</location>
        <topology evidence="1">Multi-pass membrane protein</topology>
    </subcellularLocation>
</comment>
<dbReference type="Proteomes" id="UP000675920">
    <property type="component" value="Unplaced"/>
</dbReference>
<evidence type="ECO:0000259" key="7">
    <source>
        <dbReference type="Pfam" id="PF01292"/>
    </source>
</evidence>
<feature type="transmembrane region" description="Helical" evidence="6">
    <location>
        <begin position="189"/>
        <end position="210"/>
    </location>
</feature>
<evidence type="ECO:0000256" key="1">
    <source>
        <dbReference type="ARBA" id="ARBA00004651"/>
    </source>
</evidence>
<feature type="transmembrane region" description="Helical" evidence="6">
    <location>
        <begin position="12"/>
        <end position="32"/>
    </location>
</feature>
<dbReference type="InterPro" id="IPR011577">
    <property type="entry name" value="Cyt_b561_bac/Ni-Hgenase"/>
</dbReference>
<dbReference type="GO" id="GO:0005886">
    <property type="term" value="C:plasma membrane"/>
    <property type="evidence" value="ECO:0007669"/>
    <property type="project" value="UniProtKB-SubCell"/>
</dbReference>
<dbReference type="Gene3D" id="1.20.950.20">
    <property type="entry name" value="Transmembrane di-heme cytochromes, Chain C"/>
    <property type="match status" value="1"/>
</dbReference>
<evidence type="ECO:0000313" key="8">
    <source>
        <dbReference type="Proteomes" id="UP000675920"/>
    </source>
</evidence>
<accession>A0A8B6X8H4</accession>
<feature type="transmembrane region" description="Helical" evidence="6">
    <location>
        <begin position="144"/>
        <end position="162"/>
    </location>
</feature>
<dbReference type="InterPro" id="IPR016174">
    <property type="entry name" value="Di-haem_cyt_TM"/>
</dbReference>
<evidence type="ECO:0000256" key="2">
    <source>
        <dbReference type="ARBA" id="ARBA00022475"/>
    </source>
</evidence>
<keyword evidence="3 6" id="KW-0812">Transmembrane</keyword>
<feature type="transmembrane region" description="Helical" evidence="6">
    <location>
        <begin position="90"/>
        <end position="111"/>
    </location>
</feature>
<dbReference type="InterPro" id="IPR051542">
    <property type="entry name" value="Hydrogenase_cytochrome"/>
</dbReference>
<dbReference type="PANTHER" id="PTHR30485:SF2">
    <property type="entry name" value="BLL0597 PROTEIN"/>
    <property type="match status" value="1"/>
</dbReference>
<name>A0A8B6X8H4_9BURK</name>
<dbReference type="AlphaFoldDB" id="A0A8B6X8H4"/>
<keyword evidence="2" id="KW-1003">Cell membrane</keyword>
<evidence type="ECO:0000313" key="9">
    <source>
        <dbReference type="RefSeq" id="WP_034412758.1"/>
    </source>
</evidence>